<dbReference type="PANTHER" id="PTHR43382:SF2">
    <property type="entry name" value="BIFUNCTIONAL GLUTAMATE_PROLINE--TRNA LIGASE"/>
    <property type="match status" value="1"/>
</dbReference>
<dbReference type="CDD" id="cd00862">
    <property type="entry name" value="ProRS_anticodon_zinc"/>
    <property type="match status" value="1"/>
</dbReference>
<keyword evidence="1 9" id="KW-0963">Cytoplasm</keyword>
<dbReference type="PRINTS" id="PR01046">
    <property type="entry name" value="TRNASYNTHPRO"/>
</dbReference>
<dbReference type="Proteomes" id="UP000316921">
    <property type="component" value="Chromosome"/>
</dbReference>
<dbReference type="NCBIfam" id="TIGR00408">
    <property type="entry name" value="proS_fam_I"/>
    <property type="match status" value="1"/>
</dbReference>
<evidence type="ECO:0000259" key="10">
    <source>
        <dbReference type="PROSITE" id="PS50862"/>
    </source>
</evidence>
<dbReference type="CDD" id="cd00778">
    <property type="entry name" value="ProRS_core_arch_euk"/>
    <property type="match status" value="1"/>
</dbReference>
<organism evidence="11 12">
    <name type="scientific">Engelhardtia mirabilis</name>
    <dbReference type="NCBI Taxonomy" id="2528011"/>
    <lineage>
        <taxon>Bacteria</taxon>
        <taxon>Pseudomonadati</taxon>
        <taxon>Planctomycetota</taxon>
        <taxon>Planctomycetia</taxon>
        <taxon>Planctomycetia incertae sedis</taxon>
        <taxon>Engelhardtia</taxon>
    </lineage>
</organism>
<dbReference type="Gene3D" id="3.30.110.30">
    <property type="entry name" value="C-terminal domain of ProRS"/>
    <property type="match status" value="1"/>
</dbReference>
<dbReference type="InterPro" id="IPR002314">
    <property type="entry name" value="aa-tRNA-synt_IIb"/>
</dbReference>
<comment type="function">
    <text evidence="9">Catalyzes the attachment of proline to tRNA(Pro) in a two-step reaction: proline is first activated by ATP to form Pro-AMP and then transferred to the acceptor end of tRNA(Pro).</text>
</comment>
<evidence type="ECO:0000256" key="9">
    <source>
        <dbReference type="HAMAP-Rule" id="MF_01571"/>
    </source>
</evidence>
<evidence type="ECO:0000256" key="7">
    <source>
        <dbReference type="ARBA" id="ARBA00047671"/>
    </source>
</evidence>
<evidence type="ECO:0000256" key="4">
    <source>
        <dbReference type="ARBA" id="ARBA00022840"/>
    </source>
</evidence>
<dbReference type="InterPro" id="IPR033721">
    <property type="entry name" value="ProRS_core_arch_euk"/>
</dbReference>
<comment type="subunit">
    <text evidence="9">Homodimer.</text>
</comment>
<dbReference type="KEGG" id="pbap:Pla133_01320"/>
<dbReference type="InterPro" id="IPR004154">
    <property type="entry name" value="Anticodon-bd"/>
</dbReference>
<dbReference type="PROSITE" id="PS50862">
    <property type="entry name" value="AA_TRNA_LIGASE_II"/>
    <property type="match status" value="1"/>
</dbReference>
<dbReference type="GO" id="GO:0004827">
    <property type="term" value="F:proline-tRNA ligase activity"/>
    <property type="evidence" value="ECO:0007669"/>
    <property type="project" value="UniProtKB-UniRule"/>
</dbReference>
<dbReference type="InterPro" id="IPR036621">
    <property type="entry name" value="Anticodon-bd_dom_sf"/>
</dbReference>
<dbReference type="HAMAP" id="MF_01571">
    <property type="entry name" value="Pro_tRNA_synth_type3"/>
    <property type="match status" value="1"/>
</dbReference>
<proteinExistence type="inferred from homology"/>
<dbReference type="InterPro" id="IPR002316">
    <property type="entry name" value="Pro-tRNA-ligase_IIa"/>
</dbReference>
<evidence type="ECO:0000256" key="2">
    <source>
        <dbReference type="ARBA" id="ARBA00022598"/>
    </source>
</evidence>
<protein>
    <recommendedName>
        <fullName evidence="9">Proline--tRNA ligase</fullName>
        <ecNumber evidence="9">6.1.1.15</ecNumber>
    </recommendedName>
    <alternativeName>
        <fullName evidence="9">Prolyl-tRNA synthetase</fullName>
        <shortName evidence="9">ProRS</shortName>
    </alternativeName>
</protein>
<dbReference type="InterPro" id="IPR004499">
    <property type="entry name" value="Pro-tRNA-ligase_IIa_arc-type"/>
</dbReference>
<dbReference type="GO" id="GO:0017101">
    <property type="term" value="C:aminoacyl-tRNA synthetase multienzyme complex"/>
    <property type="evidence" value="ECO:0007669"/>
    <property type="project" value="TreeGrafter"/>
</dbReference>
<dbReference type="InterPro" id="IPR016061">
    <property type="entry name" value="Pro-tRNA_ligase_II_C"/>
</dbReference>
<accession>A0A518BDK2</accession>
<evidence type="ECO:0000256" key="1">
    <source>
        <dbReference type="ARBA" id="ARBA00022490"/>
    </source>
</evidence>
<comment type="similarity">
    <text evidence="8 9">Belongs to the class-II aminoacyl-tRNA synthetase family. ProS type 3 subfamily.</text>
</comment>
<evidence type="ECO:0000256" key="8">
    <source>
        <dbReference type="ARBA" id="ARBA00060806"/>
    </source>
</evidence>
<keyword evidence="12" id="KW-1185">Reference proteome</keyword>
<dbReference type="SMART" id="SM00946">
    <property type="entry name" value="ProRS-C_1"/>
    <property type="match status" value="1"/>
</dbReference>
<comment type="catalytic activity">
    <reaction evidence="7 9">
        <text>tRNA(Pro) + L-proline + ATP = L-prolyl-tRNA(Pro) + AMP + diphosphate</text>
        <dbReference type="Rhea" id="RHEA:14305"/>
        <dbReference type="Rhea" id="RHEA-COMP:9700"/>
        <dbReference type="Rhea" id="RHEA-COMP:9702"/>
        <dbReference type="ChEBI" id="CHEBI:30616"/>
        <dbReference type="ChEBI" id="CHEBI:33019"/>
        <dbReference type="ChEBI" id="CHEBI:60039"/>
        <dbReference type="ChEBI" id="CHEBI:78442"/>
        <dbReference type="ChEBI" id="CHEBI:78532"/>
        <dbReference type="ChEBI" id="CHEBI:456215"/>
        <dbReference type="EC" id="6.1.1.15"/>
    </reaction>
</comment>
<dbReference type="Gene3D" id="3.30.930.10">
    <property type="entry name" value="Bira Bifunctional Protein, Domain 2"/>
    <property type="match status" value="1"/>
</dbReference>
<comment type="domain">
    <text evidence="9">Consists of three domains: the N-terminal catalytic domain, the anticodon-binding domain and the C-terminal extension.</text>
</comment>
<dbReference type="Pfam" id="PF09180">
    <property type="entry name" value="ProRS-C_1"/>
    <property type="match status" value="1"/>
</dbReference>
<dbReference type="Pfam" id="PF00587">
    <property type="entry name" value="tRNA-synt_2b"/>
    <property type="match status" value="1"/>
</dbReference>
<keyword evidence="5 9" id="KW-0648">Protein biosynthesis</keyword>
<dbReference type="FunFam" id="3.30.930.10:FF:000023">
    <property type="entry name" value="Proline--tRNA ligase"/>
    <property type="match status" value="1"/>
</dbReference>
<dbReference type="GO" id="GO:0005524">
    <property type="term" value="F:ATP binding"/>
    <property type="evidence" value="ECO:0007669"/>
    <property type="project" value="UniProtKB-UniRule"/>
</dbReference>
<keyword evidence="2 9" id="KW-0436">Ligase</keyword>
<keyword evidence="6 9" id="KW-0030">Aminoacyl-tRNA synthetase</keyword>
<dbReference type="PANTHER" id="PTHR43382">
    <property type="entry name" value="PROLYL-TRNA SYNTHETASE"/>
    <property type="match status" value="1"/>
</dbReference>
<sequence length="490" mass="54984">MAENRITPRAEDYAQWYQDVIAQAQLAEAAGVVKGCMVIRPHGYAIWEAMQADLDRRFKATGHQNASFPLLIPMSFMTKEAEHVEGFAPELAVVTQAGGKELEEPYAIRPTSETIIGHFFSKWIDSHRDLPLLINQWANVMRWELRTRLFLRTSEFLWQEGHTAHATHAEAREEAVRMHHVYRDFCHEIMAMPVIRGIKTANERFAGALETLTIEALMQDGKALQAGTSHDLGQNFGRAFDVQFQNDAGEREYVWQTSWGVSTRLVGALIMTHSDDDGLVLPPKLAPIHVVIVPIFRKDDEKVRVLEAANRIAAELRDDGLNVKVDDRVSLKPGAKYYEWERKGVPLRIEIGPRDLDSESVMTKLRVAAVDESGRAVKEVRPMADLGVSIGKTLDEFQTQLFDTAQARLTAGTVHVDTWDDFVDVFKDGGSRFVYAHWDGTTETELAIKNETKATIRCLPTDGDGPEAEPGKCIKTGADSAQRVLFAKNY</sequence>
<dbReference type="RefSeq" id="WP_145061338.1">
    <property type="nucleotide sequence ID" value="NZ_CP036287.1"/>
</dbReference>
<comment type="subcellular location">
    <subcellularLocation>
        <location evidence="9">Cytoplasm</location>
    </subcellularLocation>
</comment>
<evidence type="ECO:0000256" key="6">
    <source>
        <dbReference type="ARBA" id="ARBA00023146"/>
    </source>
</evidence>
<dbReference type="InterPro" id="IPR045864">
    <property type="entry name" value="aa-tRNA-synth_II/BPL/LPL"/>
</dbReference>
<dbReference type="InterPro" id="IPR006195">
    <property type="entry name" value="aa-tRNA-synth_II"/>
</dbReference>
<evidence type="ECO:0000313" key="12">
    <source>
        <dbReference type="Proteomes" id="UP000316921"/>
    </source>
</evidence>
<evidence type="ECO:0000313" key="11">
    <source>
        <dbReference type="EMBL" id="QDU65069.1"/>
    </source>
</evidence>
<dbReference type="SUPFAM" id="SSF55681">
    <property type="entry name" value="Class II aaRS and biotin synthetases"/>
    <property type="match status" value="1"/>
</dbReference>
<feature type="domain" description="Aminoacyl-transfer RNA synthetases class-II family profile" evidence="10">
    <location>
        <begin position="32"/>
        <end position="282"/>
    </location>
</feature>
<dbReference type="AlphaFoldDB" id="A0A518BDK2"/>
<dbReference type="Gene3D" id="3.40.50.800">
    <property type="entry name" value="Anticodon-binding domain"/>
    <property type="match status" value="1"/>
</dbReference>
<dbReference type="InterPro" id="IPR017449">
    <property type="entry name" value="Pro-tRNA_synth_II"/>
</dbReference>
<evidence type="ECO:0000256" key="5">
    <source>
        <dbReference type="ARBA" id="ARBA00022917"/>
    </source>
</evidence>
<dbReference type="GO" id="GO:0005737">
    <property type="term" value="C:cytoplasm"/>
    <property type="evidence" value="ECO:0007669"/>
    <property type="project" value="UniProtKB-SubCell"/>
</dbReference>
<name>A0A518BDK2_9BACT</name>
<dbReference type="SUPFAM" id="SSF64586">
    <property type="entry name" value="C-terminal domain of ProRS"/>
    <property type="match status" value="1"/>
</dbReference>
<dbReference type="EMBL" id="CP036287">
    <property type="protein sequence ID" value="QDU65069.1"/>
    <property type="molecule type" value="Genomic_DNA"/>
</dbReference>
<keyword evidence="3 9" id="KW-0547">Nucleotide-binding</keyword>
<dbReference type="GO" id="GO:0006433">
    <property type="term" value="P:prolyl-tRNA aminoacylation"/>
    <property type="evidence" value="ECO:0007669"/>
    <property type="project" value="UniProtKB-UniRule"/>
</dbReference>
<gene>
    <name evidence="9 11" type="primary">proS</name>
    <name evidence="11" type="ORF">Pla133_01320</name>
</gene>
<keyword evidence="4 9" id="KW-0067">ATP-binding</keyword>
<dbReference type="SUPFAM" id="SSF52954">
    <property type="entry name" value="Class II aaRS ABD-related"/>
    <property type="match status" value="1"/>
</dbReference>
<dbReference type="Pfam" id="PF03129">
    <property type="entry name" value="HGTP_anticodon"/>
    <property type="match status" value="1"/>
</dbReference>
<evidence type="ECO:0000256" key="3">
    <source>
        <dbReference type="ARBA" id="ARBA00022741"/>
    </source>
</evidence>
<reference evidence="11 12" key="1">
    <citation type="submission" date="2019-02" db="EMBL/GenBank/DDBJ databases">
        <title>Deep-cultivation of Planctomycetes and their phenomic and genomic characterization uncovers novel biology.</title>
        <authorList>
            <person name="Wiegand S."/>
            <person name="Jogler M."/>
            <person name="Boedeker C."/>
            <person name="Pinto D."/>
            <person name="Vollmers J."/>
            <person name="Rivas-Marin E."/>
            <person name="Kohn T."/>
            <person name="Peeters S.H."/>
            <person name="Heuer A."/>
            <person name="Rast P."/>
            <person name="Oberbeckmann S."/>
            <person name="Bunk B."/>
            <person name="Jeske O."/>
            <person name="Meyerdierks A."/>
            <person name="Storesund J.E."/>
            <person name="Kallscheuer N."/>
            <person name="Luecker S."/>
            <person name="Lage O.M."/>
            <person name="Pohl T."/>
            <person name="Merkel B.J."/>
            <person name="Hornburger P."/>
            <person name="Mueller R.-W."/>
            <person name="Bruemmer F."/>
            <person name="Labrenz M."/>
            <person name="Spormann A.M."/>
            <person name="Op den Camp H."/>
            <person name="Overmann J."/>
            <person name="Amann R."/>
            <person name="Jetten M.S.M."/>
            <person name="Mascher T."/>
            <person name="Medema M.H."/>
            <person name="Devos D.P."/>
            <person name="Kaster A.-K."/>
            <person name="Ovreas L."/>
            <person name="Rohde M."/>
            <person name="Galperin M.Y."/>
            <person name="Jogler C."/>
        </authorList>
    </citation>
    <scope>NUCLEOTIDE SEQUENCE [LARGE SCALE GENOMIC DNA]</scope>
    <source>
        <strain evidence="11 12">Pla133</strain>
    </source>
</reference>
<dbReference type="EC" id="6.1.1.15" evidence="9"/>